<dbReference type="InterPro" id="IPR036971">
    <property type="entry name" value="PDEase_catalytic_dom_sf"/>
</dbReference>
<evidence type="ECO:0000313" key="8">
    <source>
        <dbReference type="Proteomes" id="UP000324832"/>
    </source>
</evidence>
<dbReference type="Pfam" id="PF01590">
    <property type="entry name" value="GAF"/>
    <property type="match status" value="1"/>
</dbReference>
<evidence type="ECO:0000256" key="3">
    <source>
        <dbReference type="ARBA" id="ARBA00022801"/>
    </source>
</evidence>
<feature type="compositionally biased region" description="Acidic residues" evidence="5">
    <location>
        <begin position="477"/>
        <end position="486"/>
    </location>
</feature>
<keyword evidence="3 4" id="KW-0378">Hydrolase</keyword>
<dbReference type="InterPro" id="IPR002073">
    <property type="entry name" value="PDEase_catalytic_dom"/>
</dbReference>
<comment type="cofactor">
    <cofactor evidence="4">
        <name>a divalent metal cation</name>
        <dbReference type="ChEBI" id="CHEBI:60240"/>
    </cofactor>
    <text evidence="4">Binds 2 divalent metal cations per subunit. Site 1 may preferentially bind zinc ions, while site 2 has a preference for magnesium and/or manganese ions.</text>
</comment>
<dbReference type="Proteomes" id="UP000324832">
    <property type="component" value="Unassembled WGS sequence"/>
</dbReference>
<dbReference type="EMBL" id="FZQP02000238">
    <property type="protein sequence ID" value="VVC88143.1"/>
    <property type="molecule type" value="Genomic_DNA"/>
</dbReference>
<dbReference type="GO" id="GO:0007165">
    <property type="term" value="P:signal transduction"/>
    <property type="evidence" value="ECO:0007669"/>
    <property type="project" value="InterPro"/>
</dbReference>
<evidence type="ECO:0000256" key="2">
    <source>
        <dbReference type="ARBA" id="ARBA00022723"/>
    </source>
</evidence>
<keyword evidence="2 4" id="KW-0479">Metal-binding</keyword>
<dbReference type="PANTHER" id="PTHR11347">
    <property type="entry name" value="CYCLIC NUCLEOTIDE PHOSPHODIESTERASE"/>
    <property type="match status" value="1"/>
</dbReference>
<name>A0A5E4PST6_9NEOP</name>
<sequence length="486" mass="54120">MSASPVGLLVCDGPLLVGIVGVAGRQAKSARVRLKRQAVAVQPMDEVLVCVIISVTECGNLCEECEAEVVLLIVVHNPGMEASIEAVNNVALPRKLRIGMTPKLIDVLKSSTEQTDLLCNFGHDFQSIVEPDGLEKLRRFPMNVGITGEVIKTGQLINCKNAKNHTLFHPDIDCYPGVECKAILAFPIREQTGIIGVGQLINKIGDPYFDSMDEEMALAFSIYCGVCITHSVVSDTELARIIGCTGFHNHPHLTSLHFNMRALPHRELPCYVLKIELQSFVYFIASLVHDMDHRGTTNSFQIQGTMCVLNTEGCDILESLPRRDYDRAIMLLRDYVLATDLANYTKNLNDFRAVSLDFQKGNRSAVLSEFFKQGDVEKSRGDLPLIQMDREKCFIPLLEIEFLNTICIPLYDTIGHILPKMAPCVRVLENHVERWDAATQIFAEVPVTAGLTILLSPELDELIEKNLKEKERQKQEAEEESAQANS</sequence>
<keyword evidence="8" id="KW-1185">Reference proteome</keyword>
<dbReference type="EC" id="3.1.4.-" evidence="4"/>
<dbReference type="GO" id="GO:0004114">
    <property type="term" value="F:3',5'-cyclic-nucleotide phosphodiesterase activity"/>
    <property type="evidence" value="ECO:0007669"/>
    <property type="project" value="InterPro"/>
</dbReference>
<dbReference type="SUPFAM" id="SSF55781">
    <property type="entry name" value="GAF domain-like"/>
    <property type="match status" value="1"/>
</dbReference>
<dbReference type="InterPro" id="IPR023174">
    <property type="entry name" value="PDEase_CS"/>
</dbReference>
<dbReference type="InterPro" id="IPR029016">
    <property type="entry name" value="GAF-like_dom_sf"/>
</dbReference>
<evidence type="ECO:0000259" key="6">
    <source>
        <dbReference type="SMART" id="SM00065"/>
    </source>
</evidence>
<dbReference type="PROSITE" id="PS00126">
    <property type="entry name" value="PDEASE_I_1"/>
    <property type="match status" value="1"/>
</dbReference>
<feature type="region of interest" description="Disordered" evidence="5">
    <location>
        <begin position="466"/>
        <end position="486"/>
    </location>
</feature>
<dbReference type="GO" id="GO:0046872">
    <property type="term" value="F:metal ion binding"/>
    <property type="evidence" value="ECO:0007669"/>
    <property type="project" value="UniProtKB-KW"/>
</dbReference>
<dbReference type="SMART" id="SM00065">
    <property type="entry name" value="GAF"/>
    <property type="match status" value="1"/>
</dbReference>
<dbReference type="InterPro" id="IPR003018">
    <property type="entry name" value="GAF"/>
</dbReference>
<dbReference type="Gene3D" id="3.30.450.40">
    <property type="match status" value="1"/>
</dbReference>
<evidence type="ECO:0000313" key="7">
    <source>
        <dbReference type="EMBL" id="VVC88143.1"/>
    </source>
</evidence>
<evidence type="ECO:0000256" key="4">
    <source>
        <dbReference type="RuleBase" id="RU363067"/>
    </source>
</evidence>
<feature type="domain" description="GAF" evidence="6">
    <location>
        <begin position="29"/>
        <end position="238"/>
    </location>
</feature>
<reference evidence="7 8" key="1">
    <citation type="submission" date="2017-07" db="EMBL/GenBank/DDBJ databases">
        <authorList>
            <person name="Talla V."/>
            <person name="Backstrom N."/>
        </authorList>
    </citation>
    <scope>NUCLEOTIDE SEQUENCE [LARGE SCALE GENOMIC DNA]</scope>
</reference>
<protein>
    <recommendedName>
        <fullName evidence="4">Phosphodiesterase</fullName>
        <ecNumber evidence="4">3.1.4.-</ecNumber>
    </recommendedName>
</protein>
<evidence type="ECO:0000256" key="1">
    <source>
        <dbReference type="ARBA" id="ARBA00007648"/>
    </source>
</evidence>
<feature type="compositionally biased region" description="Basic and acidic residues" evidence="5">
    <location>
        <begin position="466"/>
        <end position="476"/>
    </location>
</feature>
<dbReference type="SUPFAM" id="SSF109604">
    <property type="entry name" value="HD-domain/PDEase-like"/>
    <property type="match status" value="1"/>
</dbReference>
<dbReference type="Pfam" id="PF00233">
    <property type="entry name" value="PDEase_I"/>
    <property type="match status" value="3"/>
</dbReference>
<evidence type="ECO:0000256" key="5">
    <source>
        <dbReference type="SAM" id="MobiDB-lite"/>
    </source>
</evidence>
<dbReference type="Gene3D" id="1.10.1300.10">
    <property type="entry name" value="3'5'-cyclic nucleotide phosphodiesterase, catalytic domain"/>
    <property type="match status" value="3"/>
</dbReference>
<comment type="similarity">
    <text evidence="1 4">Belongs to the cyclic nucleotide phosphodiesterase family.</text>
</comment>
<gene>
    <name evidence="7" type="ORF">LSINAPIS_LOCUS1580</name>
</gene>
<accession>A0A5E4PST6</accession>
<proteinExistence type="inferred from homology"/>
<organism evidence="7 8">
    <name type="scientific">Leptidea sinapis</name>
    <dbReference type="NCBI Taxonomy" id="189913"/>
    <lineage>
        <taxon>Eukaryota</taxon>
        <taxon>Metazoa</taxon>
        <taxon>Ecdysozoa</taxon>
        <taxon>Arthropoda</taxon>
        <taxon>Hexapoda</taxon>
        <taxon>Insecta</taxon>
        <taxon>Pterygota</taxon>
        <taxon>Neoptera</taxon>
        <taxon>Endopterygota</taxon>
        <taxon>Lepidoptera</taxon>
        <taxon>Glossata</taxon>
        <taxon>Ditrysia</taxon>
        <taxon>Papilionoidea</taxon>
        <taxon>Pieridae</taxon>
        <taxon>Dismorphiinae</taxon>
        <taxon>Leptidea</taxon>
    </lineage>
</organism>
<dbReference type="AlphaFoldDB" id="A0A5E4PST6"/>